<organism evidence="5 6">
    <name type="scientific">Eubacterium album</name>
    <dbReference type="NCBI Taxonomy" id="2978477"/>
    <lineage>
        <taxon>Bacteria</taxon>
        <taxon>Bacillati</taxon>
        <taxon>Bacillota</taxon>
        <taxon>Clostridia</taxon>
        <taxon>Eubacteriales</taxon>
        <taxon>Eubacteriaceae</taxon>
        <taxon>Eubacterium</taxon>
    </lineage>
</organism>
<proteinExistence type="predicted"/>
<feature type="compositionally biased region" description="Acidic residues" evidence="1">
    <location>
        <begin position="380"/>
        <end position="395"/>
    </location>
</feature>
<dbReference type="EMBL" id="JAODBU010000003">
    <property type="protein sequence ID" value="MCT7398242.1"/>
    <property type="molecule type" value="Genomic_DNA"/>
</dbReference>
<keyword evidence="2" id="KW-1133">Transmembrane helix</keyword>
<feature type="region of interest" description="Disordered" evidence="1">
    <location>
        <begin position="465"/>
        <end position="493"/>
    </location>
</feature>
<keyword evidence="3" id="KW-0732">Signal</keyword>
<accession>A0ABT2M1E1</accession>
<feature type="chain" id="PRO_5045956817" evidence="3">
    <location>
        <begin position="23"/>
        <end position="493"/>
    </location>
</feature>
<name>A0ABT2M1E1_9FIRM</name>
<evidence type="ECO:0000313" key="6">
    <source>
        <dbReference type="Proteomes" id="UP001431199"/>
    </source>
</evidence>
<evidence type="ECO:0000313" key="5">
    <source>
        <dbReference type="EMBL" id="MCT7398242.1"/>
    </source>
</evidence>
<feature type="compositionally biased region" description="Basic and acidic residues" evidence="1">
    <location>
        <begin position="465"/>
        <end position="482"/>
    </location>
</feature>
<feature type="transmembrane region" description="Helical" evidence="2">
    <location>
        <begin position="322"/>
        <end position="346"/>
    </location>
</feature>
<dbReference type="Pfam" id="PF12733">
    <property type="entry name" value="Cadherin-like"/>
    <property type="match status" value="1"/>
</dbReference>
<evidence type="ECO:0000256" key="2">
    <source>
        <dbReference type="SAM" id="Phobius"/>
    </source>
</evidence>
<feature type="domain" description="Cadherin-like beta-sandwich-like" evidence="4">
    <location>
        <begin position="48"/>
        <end position="119"/>
    </location>
</feature>
<evidence type="ECO:0000259" key="4">
    <source>
        <dbReference type="Pfam" id="PF12733"/>
    </source>
</evidence>
<feature type="compositionally biased region" description="Acidic residues" evidence="1">
    <location>
        <begin position="483"/>
        <end position="493"/>
    </location>
</feature>
<protein>
    <submittedName>
        <fullName evidence="5">Cadherin-like beta sandwich domain-containing protein</fullName>
    </submittedName>
</protein>
<feature type="signal peptide" evidence="3">
    <location>
        <begin position="1"/>
        <end position="22"/>
    </location>
</feature>
<reference evidence="5" key="1">
    <citation type="submission" date="2022-09" db="EMBL/GenBank/DDBJ databases">
        <title>Eubacterium sp. LFL-14 isolated from human feces.</title>
        <authorList>
            <person name="Liu F."/>
        </authorList>
    </citation>
    <scope>NUCLEOTIDE SEQUENCE</scope>
    <source>
        <strain evidence="5">LFL-14</strain>
    </source>
</reference>
<evidence type="ECO:0000256" key="1">
    <source>
        <dbReference type="SAM" id="MobiDB-lite"/>
    </source>
</evidence>
<dbReference type="Proteomes" id="UP001431199">
    <property type="component" value="Unassembled WGS sequence"/>
</dbReference>
<evidence type="ECO:0000256" key="3">
    <source>
        <dbReference type="SAM" id="SignalP"/>
    </source>
</evidence>
<keyword evidence="2" id="KW-0812">Transmembrane</keyword>
<keyword evidence="6" id="KW-1185">Reference proteome</keyword>
<sequence>MRKSKSLLLSLIVAAGLTTLMGANVFADSSLKELTVNGKTDSGDSTVVNLSPSFSEDVTDYEATVKNSVKKLDINAVATESSADVKVSWDTLDEGDNKTYVEVTDSNGQKTTYTIKTKRLTTDEEETYKEDTNTKKDSGIKVTVNKTELTISSKIKKSDIPEGFEESTFTYNKKEVPCIVGKVKQLTAVYMTNEEEGIAGFYIYNEKKDTFYPMRNILIKSRMYTVVRPEKRDSCLKNYTKKRITIYDQEVSAWELDSEEKLYLVYAMNWDGDINLYCYDDQEKVFQRYIATNDVNTQLEAANTSYGKLQDKYNSIVDRYNILVKAIAGLIILIVILIFAVLNLILSNKTKKIKKSKDEETNNFGINVEGQDDDVKSDDSENEENPETTDSDDTTEETHEKTEEDEIEEAISEVNEDLKLAVAMETGIFDDTDEQNEDNDTDNGINIVEETNEIEENENNILMENEKDIQTENDMKDSTGKSDDDDEDFVFVD</sequence>
<dbReference type="RefSeq" id="WP_260978421.1">
    <property type="nucleotide sequence ID" value="NZ_JAODBU010000003.1"/>
</dbReference>
<dbReference type="InterPro" id="IPR025883">
    <property type="entry name" value="Cadherin-like_domain"/>
</dbReference>
<keyword evidence="2" id="KW-0472">Membrane</keyword>
<gene>
    <name evidence="5" type="ORF">N5B56_03945</name>
</gene>
<comment type="caution">
    <text evidence="5">The sequence shown here is derived from an EMBL/GenBank/DDBJ whole genome shotgun (WGS) entry which is preliminary data.</text>
</comment>
<feature type="region of interest" description="Disordered" evidence="1">
    <location>
        <begin position="363"/>
        <end position="409"/>
    </location>
</feature>